<dbReference type="PANTHER" id="PTHR15696">
    <property type="entry name" value="SMG-7 SUPPRESSOR WITH MORPHOLOGICAL EFFECT ON GENITALIA PROTEIN 7"/>
    <property type="match status" value="1"/>
</dbReference>
<evidence type="ECO:0000259" key="4">
    <source>
        <dbReference type="Pfam" id="PF10374"/>
    </source>
</evidence>
<dbReference type="STRING" id="59895.A0A118K4X6"/>
<evidence type="ECO:0000256" key="1">
    <source>
        <dbReference type="ARBA" id="ARBA00022737"/>
    </source>
</evidence>
<feature type="region of interest" description="Disordered" evidence="2">
    <location>
        <begin position="831"/>
        <end position="863"/>
    </location>
</feature>
<dbReference type="Gene3D" id="1.25.40.10">
    <property type="entry name" value="Tetratricopeptide repeat domain"/>
    <property type="match status" value="1"/>
</dbReference>
<dbReference type="Gramene" id="KVI08178">
    <property type="protein sequence ID" value="KVI08178"/>
    <property type="gene ID" value="Ccrd_013455"/>
</dbReference>
<dbReference type="SUPFAM" id="SSF48452">
    <property type="entry name" value="TPR-like"/>
    <property type="match status" value="1"/>
</dbReference>
<comment type="caution">
    <text evidence="5">The sequence shown here is derived from an EMBL/GenBank/DDBJ whole genome shotgun (WGS) entry which is preliminary data.</text>
</comment>
<sequence length="980" mass="109488">MIVKMDKAVASSSHDLAQRLYDKNIELENRRRKSAQARVPSDPNAWQQMRENFETIVLEDHSFSEKHNIEFALWQLHYRRIEEFRAHYSAASATDSTSSQTRGGNARPDRASKIRLQFKTFLSEATGFYHDLILKIRAKHGLPIGQFYPEPENHNVKEKDGKRSIDIKKGLLSCHRCLIYLGDLARYKGLYGEGESKSRDYAAASSYYLQAASLWPSSGNPHHQLAILATYSGDEMMAVYRYFRSLAAENPFSTARDNLIVAFEKNRQSYAQLHVDSKSPSIKESPVRTRSRGRGKAEPAVRSKEPIADATRSDVERAAEVRQTFKAFRVRFVRLNGILFTRTSLEMFEEILSLVSNALQELLSFGLEEEPSFGADAVEHGLFIVIVVSILIFTVNNVKGGAEGQSYADIVQNTVLLQDALITFYELMGQLLKRCLQLADPSSSFLLPGILVCVEWIACRPDVIRSETDEKRTTAQMNFWSYCISLFNKLLSAGLVTYDDEDMSCFTDMTRYEEGENEYQPALWEDFELRGFLPLQPAQFLLDYSGKHSHIGDSKKDKVARVKRILAAGKVITDMITIDHKKVRFDSKLKKFVIGVETQKQHSNLSADPGSPKSNGGIKETSADTTAAVMVTPLKIESHVEGEEEDEVIVFRPTVIDNRTEVLASKGSHQEGFEHVQNKDIGSSQFAVPVSVPHADFHQQNVVYTHSQSLLPVTNFTPNIGQPFHFQTPMWSGNRQVALTGGLKGLSLLENGHVGKPGIHRDIEIANAASLALPVQQASVRESGTLYTGTSQSMAVHSVIDDANASFREAVTHIKYDTVAPSGTDPYIVARNTSSTMPTSSLKISTNRPVRHLGPPPGFSSVRPKQVNENAPALGQNPLNDDYSWLDGYQLQSSMRAGIQPINLPSNLSSQYMNDSVATSSFPFPGKQVPVVQFEGEKQKNWQESPNLGSSDSHHESFQQQYIPRLDQQGHSTWKGNQFV</sequence>
<dbReference type="Proteomes" id="UP000243975">
    <property type="component" value="Unassembled WGS sequence"/>
</dbReference>
<organism evidence="5 6">
    <name type="scientific">Cynara cardunculus var. scolymus</name>
    <name type="common">Globe artichoke</name>
    <name type="synonym">Cynara scolymus</name>
    <dbReference type="NCBI Taxonomy" id="59895"/>
    <lineage>
        <taxon>Eukaryota</taxon>
        <taxon>Viridiplantae</taxon>
        <taxon>Streptophyta</taxon>
        <taxon>Embryophyta</taxon>
        <taxon>Tracheophyta</taxon>
        <taxon>Spermatophyta</taxon>
        <taxon>Magnoliopsida</taxon>
        <taxon>eudicotyledons</taxon>
        <taxon>Gunneridae</taxon>
        <taxon>Pentapetalae</taxon>
        <taxon>asterids</taxon>
        <taxon>campanulids</taxon>
        <taxon>Asterales</taxon>
        <taxon>Asteraceae</taxon>
        <taxon>Carduoideae</taxon>
        <taxon>Cardueae</taxon>
        <taxon>Carduinae</taxon>
        <taxon>Cynara</taxon>
    </lineage>
</organism>
<feature type="domain" description="Telomerase activating protein Est1-like N-terminal" evidence="4">
    <location>
        <begin position="69"/>
        <end position="191"/>
    </location>
</feature>
<evidence type="ECO:0000259" key="3">
    <source>
        <dbReference type="Pfam" id="PF10373"/>
    </source>
</evidence>
<feature type="region of interest" description="Disordered" evidence="2">
    <location>
        <begin position="600"/>
        <end position="623"/>
    </location>
</feature>
<dbReference type="OrthoDB" id="69928at2759"/>
<dbReference type="GO" id="GO:0031347">
    <property type="term" value="P:regulation of defense response"/>
    <property type="evidence" value="ECO:0007669"/>
    <property type="project" value="EnsemblPlants"/>
</dbReference>
<feature type="domain" description="DNA/RNA-binding" evidence="3">
    <location>
        <begin position="204"/>
        <end position="537"/>
    </location>
</feature>
<feature type="compositionally biased region" description="Polar residues" evidence="2">
    <location>
        <begin position="831"/>
        <end position="848"/>
    </location>
</feature>
<dbReference type="Pfam" id="PF10374">
    <property type="entry name" value="EST1"/>
    <property type="match status" value="1"/>
</dbReference>
<feature type="region of interest" description="Disordered" evidence="2">
    <location>
        <begin position="275"/>
        <end position="309"/>
    </location>
</feature>
<dbReference type="InterPro" id="IPR018834">
    <property type="entry name" value="DNA/RNA-bd_Est1-type"/>
</dbReference>
<dbReference type="InterPro" id="IPR011990">
    <property type="entry name" value="TPR-like_helical_dom_sf"/>
</dbReference>
<reference evidence="5 6" key="1">
    <citation type="journal article" date="2016" name="Sci. Rep.">
        <title>The genome sequence of the outbreeding globe artichoke constructed de novo incorporating a phase-aware low-pass sequencing strategy of F1 progeny.</title>
        <authorList>
            <person name="Scaglione D."/>
            <person name="Reyes-Chin-Wo S."/>
            <person name="Acquadro A."/>
            <person name="Froenicke L."/>
            <person name="Portis E."/>
            <person name="Beitel C."/>
            <person name="Tirone M."/>
            <person name="Mauro R."/>
            <person name="Lo Monaco A."/>
            <person name="Mauromicale G."/>
            <person name="Faccioli P."/>
            <person name="Cattivelli L."/>
            <person name="Rieseberg L."/>
            <person name="Michelmore R."/>
            <person name="Lanteri S."/>
        </authorList>
    </citation>
    <scope>NUCLEOTIDE SEQUENCE [LARGE SCALE GENOMIC DNA]</scope>
    <source>
        <strain evidence="5">2C</strain>
    </source>
</reference>
<dbReference type="InterPro" id="IPR045153">
    <property type="entry name" value="Est1/Ebs1-like"/>
</dbReference>
<accession>A0A118K4X6</accession>
<dbReference type="AlphaFoldDB" id="A0A118K4X6"/>
<keyword evidence="6" id="KW-1185">Reference proteome</keyword>
<gene>
    <name evidence="5" type="ORF">Ccrd_013455</name>
</gene>
<feature type="compositionally biased region" description="Basic and acidic residues" evidence="2">
    <location>
        <begin position="295"/>
        <end position="309"/>
    </location>
</feature>
<evidence type="ECO:0000313" key="5">
    <source>
        <dbReference type="EMBL" id="KVI08178.1"/>
    </source>
</evidence>
<dbReference type="OMA" id="CVEWIAC"/>
<evidence type="ECO:0000313" key="6">
    <source>
        <dbReference type="Proteomes" id="UP000243975"/>
    </source>
</evidence>
<feature type="region of interest" description="Disordered" evidence="2">
    <location>
        <begin position="939"/>
        <end position="958"/>
    </location>
</feature>
<protein>
    <submittedName>
        <fullName evidence="5">DNA/RNA-binding domain, Est1-type</fullName>
    </submittedName>
</protein>
<keyword evidence="1" id="KW-0677">Repeat</keyword>
<dbReference type="GO" id="GO:0070034">
    <property type="term" value="F:telomerase RNA binding"/>
    <property type="evidence" value="ECO:0007669"/>
    <property type="project" value="TreeGrafter"/>
</dbReference>
<feature type="compositionally biased region" description="Polar residues" evidence="2">
    <location>
        <begin position="942"/>
        <end position="951"/>
    </location>
</feature>
<proteinExistence type="predicted"/>
<dbReference type="GO" id="GO:0042162">
    <property type="term" value="F:telomeric DNA binding"/>
    <property type="evidence" value="ECO:0007669"/>
    <property type="project" value="TreeGrafter"/>
</dbReference>
<dbReference type="InterPro" id="IPR019458">
    <property type="entry name" value="Est1-like_N"/>
</dbReference>
<dbReference type="GO" id="GO:0005697">
    <property type="term" value="C:telomerase holoenzyme complex"/>
    <property type="evidence" value="ECO:0007669"/>
    <property type="project" value="TreeGrafter"/>
</dbReference>
<dbReference type="EMBL" id="LEKV01001221">
    <property type="protein sequence ID" value="KVI08178.1"/>
    <property type="molecule type" value="Genomic_DNA"/>
</dbReference>
<dbReference type="GO" id="GO:0090306">
    <property type="term" value="P:meiotic spindle assembly"/>
    <property type="evidence" value="ECO:0007669"/>
    <property type="project" value="EnsemblPlants"/>
</dbReference>
<name>A0A118K4X6_CYNCS</name>
<dbReference type="GO" id="GO:0000184">
    <property type="term" value="P:nuclear-transcribed mRNA catabolic process, nonsense-mediated decay"/>
    <property type="evidence" value="ECO:0007669"/>
    <property type="project" value="EnsemblPlants"/>
</dbReference>
<dbReference type="FunFam" id="1.25.40.10:FF:000225">
    <property type="entry name" value="Protein SMG7"/>
    <property type="match status" value="1"/>
</dbReference>
<dbReference type="Pfam" id="PF10373">
    <property type="entry name" value="EST1_DNA_bind"/>
    <property type="match status" value="1"/>
</dbReference>
<dbReference type="PANTHER" id="PTHR15696:SF29">
    <property type="entry name" value="TETRATRICOPEPTIDE-LIKE HELICAL DOMAIN-CONTAINING PROTEIN-RELATED"/>
    <property type="match status" value="1"/>
</dbReference>
<dbReference type="GO" id="GO:0000932">
    <property type="term" value="C:P-body"/>
    <property type="evidence" value="ECO:0007669"/>
    <property type="project" value="EnsemblPlants"/>
</dbReference>
<evidence type="ECO:0000256" key="2">
    <source>
        <dbReference type="SAM" id="MobiDB-lite"/>
    </source>
</evidence>